<dbReference type="RefSeq" id="WP_376979104.1">
    <property type="nucleotide sequence ID" value="NZ_JBHLSV010000005.1"/>
</dbReference>
<gene>
    <name evidence="1" type="ORF">ACFFF6_05945</name>
</gene>
<dbReference type="Proteomes" id="UP001589793">
    <property type="component" value="Unassembled WGS sequence"/>
</dbReference>
<protein>
    <submittedName>
        <fullName evidence="1">Transcriptional regulator</fullName>
    </submittedName>
</protein>
<keyword evidence="2" id="KW-1185">Reference proteome</keyword>
<sequence>MTRTSAPELLVLHAVRRLGFADVPAITATAGTAPEQTARLLSEAQQQGLLRHTGFVGLEGWSLTDRGRIENERQLALEREEADPEGTIRAAHRAFLPLNARLLRAVSAWQTIGTGEDPLAPNDHGDAVRDARTLDDLARIGAELRPVNARLSGVLTRFTGYDLRYLAALGKARSGDPRWVDGSDVDSCHRVWFQLHEDLVATLGIDRRTEQG</sequence>
<reference evidence="1 2" key="1">
    <citation type="submission" date="2024-09" db="EMBL/GenBank/DDBJ databases">
        <authorList>
            <person name="Sun Q."/>
            <person name="Mori K."/>
        </authorList>
    </citation>
    <scope>NUCLEOTIDE SEQUENCE [LARGE SCALE GENOMIC DNA]</scope>
    <source>
        <strain evidence="1 2">CICC 10874</strain>
    </source>
</reference>
<name>A0ABV6RAB2_9MICO</name>
<evidence type="ECO:0000313" key="1">
    <source>
        <dbReference type="EMBL" id="MFC0673494.1"/>
    </source>
</evidence>
<comment type="caution">
    <text evidence="1">The sequence shown here is derived from an EMBL/GenBank/DDBJ whole genome shotgun (WGS) entry which is preliminary data.</text>
</comment>
<accession>A0ABV6RAB2</accession>
<proteinExistence type="predicted"/>
<evidence type="ECO:0000313" key="2">
    <source>
        <dbReference type="Proteomes" id="UP001589793"/>
    </source>
</evidence>
<organism evidence="1 2">
    <name type="scientific">Brachybacterium hainanense</name>
    <dbReference type="NCBI Taxonomy" id="1541174"/>
    <lineage>
        <taxon>Bacteria</taxon>
        <taxon>Bacillati</taxon>
        <taxon>Actinomycetota</taxon>
        <taxon>Actinomycetes</taxon>
        <taxon>Micrococcales</taxon>
        <taxon>Dermabacteraceae</taxon>
        <taxon>Brachybacterium</taxon>
    </lineage>
</organism>
<dbReference type="EMBL" id="JBHLSV010000005">
    <property type="protein sequence ID" value="MFC0673494.1"/>
    <property type="molecule type" value="Genomic_DNA"/>
</dbReference>